<accession>A0A1R1YFD9</accession>
<evidence type="ECO:0000313" key="2">
    <source>
        <dbReference type="Proteomes" id="UP000187283"/>
    </source>
</evidence>
<gene>
    <name evidence="1" type="ORF">AYI70_g790</name>
</gene>
<sequence length="126" mass="14464">MPEIEQKRKGYVHLCPTIHENNSEWTVKRLMISIKDNKEPISVYSIKRYIQSISDLIRRDPDTPIPNGRAIGAILAANPAESSDYIVLPAFSSNYIIDTYFRLTRNSSNNLTESILNLEQLDMFPH</sequence>
<evidence type="ECO:0000313" key="1">
    <source>
        <dbReference type="EMBL" id="OMJ25622.1"/>
    </source>
</evidence>
<dbReference type="Proteomes" id="UP000187283">
    <property type="component" value="Unassembled WGS sequence"/>
</dbReference>
<organism evidence="1 2">
    <name type="scientific">Smittium culicis</name>
    <dbReference type="NCBI Taxonomy" id="133412"/>
    <lineage>
        <taxon>Eukaryota</taxon>
        <taxon>Fungi</taxon>
        <taxon>Fungi incertae sedis</taxon>
        <taxon>Zoopagomycota</taxon>
        <taxon>Kickxellomycotina</taxon>
        <taxon>Harpellomycetes</taxon>
        <taxon>Harpellales</taxon>
        <taxon>Legeriomycetaceae</taxon>
        <taxon>Smittium</taxon>
    </lineage>
</organism>
<proteinExistence type="predicted"/>
<dbReference type="AlphaFoldDB" id="A0A1R1YFD9"/>
<dbReference type="EMBL" id="LSSN01000142">
    <property type="protein sequence ID" value="OMJ25622.1"/>
    <property type="molecule type" value="Genomic_DNA"/>
</dbReference>
<protein>
    <submittedName>
        <fullName evidence="1">Uncharacterized protein</fullName>
    </submittedName>
</protein>
<name>A0A1R1YFD9_9FUNG</name>
<comment type="caution">
    <text evidence="1">The sequence shown here is derived from an EMBL/GenBank/DDBJ whole genome shotgun (WGS) entry which is preliminary data.</text>
</comment>
<reference evidence="1 2" key="1">
    <citation type="submission" date="2017-01" db="EMBL/GenBank/DDBJ databases">
        <authorList>
            <person name="Mah S.A."/>
            <person name="Swanson W.J."/>
            <person name="Moy G.W."/>
            <person name="Vacquier V.D."/>
        </authorList>
    </citation>
    <scope>NUCLEOTIDE SEQUENCE [LARGE SCALE GENOMIC DNA]</scope>
    <source>
        <strain evidence="1 2">GSMNP</strain>
    </source>
</reference>
<keyword evidence="2" id="KW-1185">Reference proteome</keyword>
<dbReference type="OrthoDB" id="2400069at2759"/>